<evidence type="ECO:0000256" key="2">
    <source>
        <dbReference type="SAM" id="Phobius"/>
    </source>
</evidence>
<keyword evidence="3" id="KW-0732">Signal</keyword>
<dbReference type="Proteomes" id="UP000076983">
    <property type="component" value="Unassembled WGS sequence"/>
</dbReference>
<evidence type="ECO:0000256" key="3">
    <source>
        <dbReference type="SAM" id="SignalP"/>
    </source>
</evidence>
<proteinExistence type="predicted"/>
<accession>A0A168RPI0</accession>
<protein>
    <recommendedName>
        <fullName evidence="4">Protein G-related albumin-binding (GA) module domain-containing protein</fullName>
    </recommendedName>
</protein>
<dbReference type="Gene3D" id="1.20.120.1850">
    <property type="entry name" value="Ebh helix bundles repeating unit (S and A modules)"/>
    <property type="match status" value="3"/>
</dbReference>
<feature type="transmembrane region" description="Helical" evidence="2">
    <location>
        <begin position="2088"/>
        <end position="2109"/>
    </location>
</feature>
<feature type="coiled-coil region" evidence="1">
    <location>
        <begin position="992"/>
        <end position="1019"/>
    </location>
</feature>
<dbReference type="InterPro" id="IPR002988">
    <property type="entry name" value="GA_module"/>
</dbReference>
<evidence type="ECO:0000313" key="6">
    <source>
        <dbReference type="Proteomes" id="UP000076983"/>
    </source>
</evidence>
<keyword evidence="2" id="KW-0472">Membrane</keyword>
<feature type="domain" description="Protein G-related albumin-binding (GA) module" evidence="4">
    <location>
        <begin position="596"/>
        <end position="621"/>
    </location>
</feature>
<evidence type="ECO:0000259" key="4">
    <source>
        <dbReference type="Pfam" id="PF01468"/>
    </source>
</evidence>
<feature type="signal peptide" evidence="3">
    <location>
        <begin position="1"/>
        <end position="20"/>
    </location>
</feature>
<keyword evidence="2" id="KW-1133">Transmembrane helix</keyword>
<dbReference type="OrthoDB" id="393128at2"/>
<evidence type="ECO:0000256" key="1">
    <source>
        <dbReference type="SAM" id="Coils"/>
    </source>
</evidence>
<reference evidence="5 6" key="1">
    <citation type="submission" date="2016-03" db="EMBL/GenBank/DDBJ databases">
        <title>Genome sequence of Mycoplasma gallinarum strain Mgn_IPT.</title>
        <authorList>
            <person name="Yacoub E."/>
            <person name="Sirand-Pugnet P."/>
            <person name="Barre A."/>
            <person name="Maurier F."/>
            <person name="Blanchard A."/>
            <person name="Ben Abdelmoumen B.M."/>
        </authorList>
    </citation>
    <scope>NUCLEOTIDE SEQUENCE [LARGE SCALE GENOMIC DNA]</scope>
    <source>
        <strain evidence="5 6">Mgn_IPT</strain>
    </source>
</reference>
<feature type="coiled-coil region" evidence="1">
    <location>
        <begin position="814"/>
        <end position="841"/>
    </location>
</feature>
<feature type="chain" id="PRO_5007900069" description="Protein G-related albumin-binding (GA) module domain-containing protein" evidence="3">
    <location>
        <begin position="21"/>
        <end position="2119"/>
    </location>
</feature>
<comment type="caution">
    <text evidence="5">The sequence shown here is derived from an EMBL/GenBank/DDBJ whole genome shotgun (WGS) entry which is preliminary data.</text>
</comment>
<keyword evidence="1" id="KW-0175">Coiled coil</keyword>
<keyword evidence="6" id="KW-1185">Reference proteome</keyword>
<dbReference type="Pfam" id="PF01468">
    <property type="entry name" value="GA"/>
    <property type="match status" value="2"/>
</dbReference>
<dbReference type="PATRIC" id="fig|29557.3.peg.28"/>
<dbReference type="STRING" id="29557.MGALLINA_00360"/>
<feature type="domain" description="Protein G-related albumin-binding (GA) module" evidence="4">
    <location>
        <begin position="1742"/>
        <end position="1791"/>
    </location>
</feature>
<dbReference type="Gene3D" id="1.20.5.420">
    <property type="entry name" value="Immunoglobulin FC, subunit C"/>
    <property type="match status" value="1"/>
</dbReference>
<organism evidence="5 6">
    <name type="scientific">Mycoplasmopsis gallinarum</name>
    <dbReference type="NCBI Taxonomy" id="29557"/>
    <lineage>
        <taxon>Bacteria</taxon>
        <taxon>Bacillati</taxon>
        <taxon>Mycoplasmatota</taxon>
        <taxon>Mycoplasmoidales</taxon>
        <taxon>Metamycoplasmataceae</taxon>
        <taxon>Mycoplasmopsis</taxon>
    </lineage>
</organism>
<keyword evidence="2" id="KW-0812">Transmembrane</keyword>
<dbReference type="EMBL" id="LVLH01000014">
    <property type="protein sequence ID" value="OAB49168.1"/>
    <property type="molecule type" value="Genomic_DNA"/>
</dbReference>
<dbReference type="RefSeq" id="WP_063625805.1">
    <property type="nucleotide sequence ID" value="NZ_LVLH01000014.1"/>
</dbReference>
<name>A0A168RPI0_9BACT</name>
<gene>
    <name evidence="5" type="ORF">MGALLINA_00360</name>
</gene>
<sequence>MKKNKLILLLNVAGVIPLFALPVSLTTIKTNVTVDNQTYDQETVISDPNIYSDPKTISGYYYDQFGDSNYTWAEQGRYLNNDHAYYKNGWYRLLDPNYEGAKGLNNHLQNNYLSNGNQYTWMSNDENKNWWSGTGYNQATNTKKWKMAFHMDEYSSNYGRTAFGAGFWISRDQILTGQIKITYFVKGKNISYETIGNDGYSAKKTFTINVNDGTNWDRNTEINPWVASVEKINTAAQGDPLIYFDEPKYDAQLSNIQYWPNYIHPPMDWYLNFTNNGNDIQRVEEFKKYWGGYLDNEGRKVSVANLLINNRYGRDQRGGTDSGKKEFKNRGLYQKHLNESDFYKSFDKSMGSLFTFFIDARRRSLWEQVDAMAVVEFETKPYNDVMHNQGDELSGEQVGTGYVYADHVTGPNESTEENLWGTAEAKNWPFWSFIGGGTLWFDGEYGTVFPVWGSFTTYSERKSSYYKKFITKEKLFYKLEDADLKSENDILPKTKLTLVEGDRVIAEVDKSKFDEIKNQKLNTTQKFAEFSTLNNINSTTKIENLNNLRLKIEFVDPEDSKKWQIKNNLIKPVSLDSAYWTFDNIQIELSDLEKLKRYIDTKEHLTNLQKQTLKDKILSAQGFDQSTSNFANSIDYKKFKNLINEWDAKQEEAEKKYRLLEYYVFGWKQLPSGISEKMNFALSDKELKEKTKKLLEENKNKYFLNPYSNIDRNNVSALVSGPSTYNFQDDYDYKNGTHIHNLQDYGNELDNFLKNVNDLLHDFNGEENLNKLLNHINDFEITSLKYPHNNEKLKNLLAQKIQNELNQYSSIDDLINFNERNTKLNNELNEIYADVEKLDNLNKVINQIYKQLPDITSSIVYKKTNDENLKNLDETWFNRYLSTISGDYNWIFNSKDNIENFTNTSLNNLKTNWTDKLQKLNGNKDLFDSNIDSYTYLSDTEKNIIKGSKPTLNNFNFEESDNNFTFSNNLESNEERLNNLITGEEGAFAKAKKAALLKLESLSNMNEEKKAEIRNKINEAELFKGSYAINGTIYEIAYGNDKNIANLIEEQNRDLSVENELKESANALENISTEQGDKLNKYIENSTFDEASKNEFLDQLNALDEKMKALNDAIANLDPALVKSALSNNPDDQINKYKYATENKADEFKNALINANNIKDGLNSTINPDEIQAAIDKLNKTANALDGDSYEARIANLEYLSNELKNKILADLRTKRTDGERYRLSVTANELNDLIKKYLDPDTGDFALYEKTVKKGDFLPYIEANYIDRGNFDDLYAKVNDQIQNNKLLPSPSLTDNSDYTELIFKETAKSIKDLKDAYDKLVIDKWNRDMDKYYDEIDLYENLNSAQKDYYKESVRQKDADIPKIFETATIVDEKMKELRNATLVANLIVKEPEFKAITDNEAKADYLAKVENANRAINGIQTDNPDLIPIGYLESNNALNAREVDEIKDALIQSQKVIELILLKKEIDNLPYLSNNEKTVAKNKLNPDLDNEAIENIVDEVNLVNDFKKQLINEINNIPATYYSQEAKNQHIQEIINKDANLDSENNITNISEFDAIVLQAKKENAKLQAENELKDKLNPKQYNDLIQGIDNASNSQDLANINNKYQDVAEKMTNLKNVVNFVVNNLDDAKYQASNNEKKNNFDTKLDLARKLLTSTTDDGLNDSLNNLANLSDDNTNTNSLIYAYESLDGNKNGLKELIAGNELLNDKEKSNLIQQIDQIQPDQNETRELERIKDIYDNLVDSKQDAINKINALTNLNQSQKDGLINEVKTENANKSGEILEKATKLDELMKELKTEITKESDFRDSSDFAKLNENEVAKYEQVLDDAKKLLNNEVPSNHSNANLDYDQTKEIYDTLHNFQNQREAKIQQLLNDLSSELENYNQTGNNDSLNKIQEIIKNLDNLAHNTEQIKATLEIIKLKSHLKWLYGQWQNSDINNQPNTNLAREDLDKDLAKSTDLIANYPTTENNENIKNLLISIKDELVNLSEEAQAETHFYDAMANYQLDSLKQNAQILNSKDKEQFNIFAKNEAIQKLFAVLAKGQKIDQDLMKEVTKVSIDDLNTIEKTLFKDILTKNADVRKNLNWLWWLLGILGIAFITIFIVLVLKKKKNKKSDK</sequence>
<evidence type="ECO:0000313" key="5">
    <source>
        <dbReference type="EMBL" id="OAB49168.1"/>
    </source>
</evidence>